<dbReference type="InterPro" id="IPR015797">
    <property type="entry name" value="NUDIX_hydrolase-like_dom_sf"/>
</dbReference>
<dbReference type="PROSITE" id="PS51462">
    <property type="entry name" value="NUDIX"/>
    <property type="match status" value="1"/>
</dbReference>
<proteinExistence type="predicted"/>
<sequence>MVETALAPLPLPSLPSAATHAAPPRSLLCVRTQGELVLQKRSSSKDTFPGMWDVSVGGHFTAGEESLETAIKETDEELGLSCDESSLRFVCTVATTAKGSTDMHGDFVCNEYKDIYLLRHDGPVQDLKFSPSEVEDVKLVPMQALKEAYEAQDPTYIPRPDYYVEPLFKALEEAL</sequence>
<dbReference type="GO" id="GO:0009240">
    <property type="term" value="P:isopentenyl diphosphate biosynthetic process"/>
    <property type="evidence" value="ECO:0007669"/>
    <property type="project" value="TreeGrafter"/>
</dbReference>
<dbReference type="CDD" id="cd04692">
    <property type="entry name" value="NUDIX_Hydrolase"/>
    <property type="match status" value="1"/>
</dbReference>
<protein>
    <recommendedName>
        <fullName evidence="1">Nudix hydrolase domain-containing protein</fullName>
    </recommendedName>
</protein>
<reference evidence="2 3" key="1">
    <citation type="journal article" date="2010" name="Nature">
        <title>The Ectocarpus genome and the independent evolution of multicellularity in brown algae.</title>
        <authorList>
            <person name="Cock J.M."/>
            <person name="Sterck L."/>
            <person name="Rouze P."/>
            <person name="Scornet D."/>
            <person name="Allen A.E."/>
            <person name="Amoutzias G."/>
            <person name="Anthouard V."/>
            <person name="Artiguenave F."/>
            <person name="Aury J.M."/>
            <person name="Badger J.H."/>
            <person name="Beszteri B."/>
            <person name="Billiau K."/>
            <person name="Bonnet E."/>
            <person name="Bothwell J.H."/>
            <person name="Bowler C."/>
            <person name="Boyen C."/>
            <person name="Brownlee C."/>
            <person name="Carrano C.J."/>
            <person name="Charrier B."/>
            <person name="Cho G.Y."/>
            <person name="Coelho S.M."/>
            <person name="Collen J."/>
            <person name="Corre E."/>
            <person name="Da Silva C."/>
            <person name="Delage L."/>
            <person name="Delaroque N."/>
            <person name="Dittami S.M."/>
            <person name="Doulbeau S."/>
            <person name="Elias M."/>
            <person name="Farnham G."/>
            <person name="Gachon C.M."/>
            <person name="Gschloessl B."/>
            <person name="Heesch S."/>
            <person name="Jabbari K."/>
            <person name="Jubin C."/>
            <person name="Kawai H."/>
            <person name="Kimura K."/>
            <person name="Kloareg B."/>
            <person name="Kupper F.C."/>
            <person name="Lang D."/>
            <person name="Le Bail A."/>
            <person name="Leblanc C."/>
            <person name="Lerouge P."/>
            <person name="Lohr M."/>
            <person name="Lopez P.J."/>
            <person name="Martens C."/>
            <person name="Maumus F."/>
            <person name="Michel G."/>
            <person name="Miranda-Saavedra D."/>
            <person name="Morales J."/>
            <person name="Moreau H."/>
            <person name="Motomura T."/>
            <person name="Nagasato C."/>
            <person name="Napoli C.A."/>
            <person name="Nelson D.R."/>
            <person name="Nyvall-Collen P."/>
            <person name="Peters A.F."/>
            <person name="Pommier C."/>
            <person name="Potin P."/>
            <person name="Poulain J."/>
            <person name="Quesneville H."/>
            <person name="Read B."/>
            <person name="Rensing S.A."/>
            <person name="Ritter A."/>
            <person name="Rousvoal S."/>
            <person name="Samanta M."/>
            <person name="Samson G."/>
            <person name="Schroeder D.C."/>
            <person name="Segurens B."/>
            <person name="Strittmatter M."/>
            <person name="Tonon T."/>
            <person name="Tregear J.W."/>
            <person name="Valentin K."/>
            <person name="von Dassow P."/>
            <person name="Yamagishi T."/>
            <person name="Van de Peer Y."/>
            <person name="Wincker P."/>
        </authorList>
    </citation>
    <scope>NUCLEOTIDE SEQUENCE [LARGE SCALE GENOMIC DNA]</scope>
    <source>
        <strain evidence="3">Ec32 / CCAP1310/4</strain>
    </source>
</reference>
<dbReference type="GO" id="GO:0004452">
    <property type="term" value="F:isopentenyl-diphosphate delta-isomerase activity"/>
    <property type="evidence" value="ECO:0007669"/>
    <property type="project" value="TreeGrafter"/>
</dbReference>
<evidence type="ECO:0000259" key="1">
    <source>
        <dbReference type="PROSITE" id="PS51462"/>
    </source>
</evidence>
<dbReference type="PANTHER" id="PTHR10885:SF20">
    <property type="entry name" value="NUDIX HYDROLASE DOMAIN-CONTAINING PROTEIN"/>
    <property type="match status" value="1"/>
</dbReference>
<dbReference type="Proteomes" id="UP000002630">
    <property type="component" value="Unassembled WGS sequence"/>
</dbReference>
<name>D7G0X4_ECTSI</name>
<dbReference type="InterPro" id="IPR000086">
    <property type="entry name" value="NUDIX_hydrolase_dom"/>
</dbReference>
<evidence type="ECO:0000313" key="2">
    <source>
        <dbReference type="EMBL" id="CBJ26718.1"/>
    </source>
</evidence>
<keyword evidence="3" id="KW-1185">Reference proteome</keyword>
<dbReference type="GO" id="GO:0005737">
    <property type="term" value="C:cytoplasm"/>
    <property type="evidence" value="ECO:0007669"/>
    <property type="project" value="TreeGrafter"/>
</dbReference>
<dbReference type="AlphaFoldDB" id="D7G0X4"/>
<accession>D7G0X4</accession>
<dbReference type="Pfam" id="PF00293">
    <property type="entry name" value="NUDIX"/>
    <property type="match status" value="1"/>
</dbReference>
<dbReference type="PANTHER" id="PTHR10885">
    <property type="entry name" value="ISOPENTENYL-DIPHOSPHATE DELTA-ISOMERASE"/>
    <property type="match status" value="1"/>
</dbReference>
<evidence type="ECO:0000313" key="3">
    <source>
        <dbReference type="Proteomes" id="UP000002630"/>
    </source>
</evidence>
<dbReference type="InParanoid" id="D7G0X4"/>
<organism evidence="2 3">
    <name type="scientific">Ectocarpus siliculosus</name>
    <name type="common">Brown alga</name>
    <name type="synonym">Conferva siliculosa</name>
    <dbReference type="NCBI Taxonomy" id="2880"/>
    <lineage>
        <taxon>Eukaryota</taxon>
        <taxon>Sar</taxon>
        <taxon>Stramenopiles</taxon>
        <taxon>Ochrophyta</taxon>
        <taxon>PX clade</taxon>
        <taxon>Phaeophyceae</taxon>
        <taxon>Ectocarpales</taxon>
        <taxon>Ectocarpaceae</taxon>
        <taxon>Ectocarpus</taxon>
    </lineage>
</organism>
<dbReference type="OrthoDB" id="510307at2759"/>
<dbReference type="Gene3D" id="3.90.79.10">
    <property type="entry name" value="Nucleoside Triphosphate Pyrophosphohydrolase"/>
    <property type="match status" value="1"/>
</dbReference>
<feature type="domain" description="Nudix hydrolase" evidence="1">
    <location>
        <begin position="20"/>
        <end position="164"/>
    </location>
</feature>
<dbReference type="EMBL" id="FN649760">
    <property type="protein sequence ID" value="CBJ26718.1"/>
    <property type="molecule type" value="Genomic_DNA"/>
</dbReference>
<dbReference type="SUPFAM" id="SSF55811">
    <property type="entry name" value="Nudix"/>
    <property type="match status" value="1"/>
</dbReference>
<gene>
    <name evidence="2" type="ORF">Esi_0042_0064</name>
</gene>
<dbReference type="STRING" id="2880.D7G0X4"/>